<evidence type="ECO:0000256" key="8">
    <source>
        <dbReference type="HAMAP-Rule" id="MF_00917"/>
    </source>
</evidence>
<dbReference type="InterPro" id="IPR024924">
    <property type="entry name" value="7-CO-7-deazaguanine_synth-like"/>
</dbReference>
<keyword evidence="3 8" id="KW-0479">Metal-binding</keyword>
<comment type="cofactor">
    <cofactor evidence="8">
        <name>Mg(2+)</name>
        <dbReference type="ChEBI" id="CHEBI:18420"/>
    </cofactor>
</comment>
<dbReference type="PROSITE" id="PS51257">
    <property type="entry name" value="PROKAR_LIPOPROTEIN"/>
    <property type="match status" value="1"/>
</dbReference>
<dbReference type="EMBL" id="CP072829">
    <property type="protein sequence ID" value="QTU83803.1"/>
    <property type="molecule type" value="Genomic_DNA"/>
</dbReference>
<dbReference type="KEGG" id="ebz:J7S26_05305"/>
<comment type="subunit">
    <text evidence="8">Homodimer.</text>
</comment>
<feature type="binding site" evidence="8">
    <location>
        <position position="91"/>
    </location>
    <ligand>
        <name>[4Fe-4S] cluster</name>
        <dbReference type="ChEBI" id="CHEBI:49883"/>
        <note>4Fe-4S-S-AdoMet</note>
    </ligand>
</feature>
<feature type="domain" description="Radical SAM core" evidence="10">
    <location>
        <begin position="71"/>
        <end position="284"/>
    </location>
</feature>
<proteinExistence type="inferred from homology"/>
<dbReference type="SFLD" id="SFLDS00029">
    <property type="entry name" value="Radical_SAM"/>
    <property type="match status" value="1"/>
</dbReference>
<dbReference type="GO" id="GO:0008616">
    <property type="term" value="P:tRNA queuosine(34) biosynthetic process"/>
    <property type="evidence" value="ECO:0007669"/>
    <property type="project" value="UniProtKB-UniRule"/>
</dbReference>
<dbReference type="PROSITE" id="PS51918">
    <property type="entry name" value="RADICAL_SAM"/>
    <property type="match status" value="1"/>
</dbReference>
<reference evidence="11" key="1">
    <citation type="submission" date="2021-04" db="EMBL/GenBank/DDBJ databases">
        <title>Novel species in family Eggerthellaceae.</title>
        <authorList>
            <person name="Zhang G."/>
        </authorList>
    </citation>
    <scope>NUCLEOTIDE SEQUENCE</scope>
    <source>
        <strain evidence="11">Zg-886</strain>
    </source>
</reference>
<evidence type="ECO:0000313" key="12">
    <source>
        <dbReference type="Proteomes" id="UP000671910"/>
    </source>
</evidence>
<dbReference type="GO" id="GO:0051539">
    <property type="term" value="F:4 iron, 4 sulfur cluster binding"/>
    <property type="evidence" value="ECO:0007669"/>
    <property type="project" value="UniProtKB-UniRule"/>
</dbReference>
<feature type="binding site" evidence="8">
    <location>
        <position position="126"/>
    </location>
    <ligand>
        <name>substrate</name>
    </ligand>
</feature>
<keyword evidence="5 8" id="KW-0408">Iron</keyword>
<feature type="binding site" evidence="8">
    <location>
        <begin position="90"/>
        <end position="92"/>
    </location>
    <ligand>
        <name>S-adenosyl-L-methionine</name>
        <dbReference type="ChEBI" id="CHEBI:59789"/>
    </ligand>
</feature>
<dbReference type="InterPro" id="IPR013785">
    <property type="entry name" value="Aldolase_TIM"/>
</dbReference>
<comment type="similarity">
    <text evidence="8">Belongs to the radical SAM superfamily. 7-carboxy-7-deazaguanine synthase family.</text>
</comment>
<keyword evidence="6 8" id="KW-0411">Iron-sulfur</keyword>
<comment type="pathway">
    <text evidence="8">Purine metabolism; 7-cyano-7-deazaguanine biosynthesis.</text>
</comment>
<comment type="cofactor">
    <cofactor evidence="8">
        <name>[4Fe-4S] cluster</name>
        <dbReference type="ChEBI" id="CHEBI:49883"/>
    </cofactor>
    <text evidence="8">Binds 1 [4Fe-4S] cluster. The cluster is coordinated with 3 cysteines and an exchangeable S-adenosyl-L-methionine.</text>
</comment>
<dbReference type="Proteomes" id="UP000671910">
    <property type="component" value="Chromosome"/>
</dbReference>
<name>A0A9E6MPP9_9ACTN</name>
<keyword evidence="9" id="KW-0732">Signal</keyword>
<dbReference type="GO" id="GO:0016840">
    <property type="term" value="F:carbon-nitrogen lyase activity"/>
    <property type="evidence" value="ECO:0007669"/>
    <property type="project" value="UniProtKB-UniRule"/>
</dbReference>
<dbReference type="CDD" id="cd01335">
    <property type="entry name" value="Radical_SAM"/>
    <property type="match status" value="1"/>
</dbReference>
<evidence type="ECO:0000259" key="10">
    <source>
        <dbReference type="PROSITE" id="PS51918"/>
    </source>
</evidence>
<dbReference type="GO" id="GO:1904047">
    <property type="term" value="F:S-adenosyl-L-methionine binding"/>
    <property type="evidence" value="ECO:0007669"/>
    <property type="project" value="UniProtKB-UniRule"/>
</dbReference>
<dbReference type="SUPFAM" id="SSF102114">
    <property type="entry name" value="Radical SAM enzymes"/>
    <property type="match status" value="1"/>
</dbReference>
<accession>A0A9E6MPP9</accession>
<evidence type="ECO:0000256" key="6">
    <source>
        <dbReference type="ARBA" id="ARBA00023014"/>
    </source>
</evidence>
<dbReference type="PANTHER" id="PTHR42836">
    <property type="entry name" value="7-CARBOXY-7-DEAZAGUANINE SYNTHASE"/>
    <property type="match status" value="1"/>
</dbReference>
<dbReference type="Pfam" id="PF04055">
    <property type="entry name" value="Radical_SAM"/>
    <property type="match status" value="1"/>
</dbReference>
<evidence type="ECO:0000256" key="5">
    <source>
        <dbReference type="ARBA" id="ARBA00023004"/>
    </source>
</evidence>
<comment type="caution">
    <text evidence="8">Lacks conserved residue(s) required for the propagation of feature annotation.</text>
</comment>
<feature type="chain" id="PRO_5039073388" description="7-carboxy-7-deazaguanine synthase" evidence="9">
    <location>
        <begin position="25"/>
        <end position="289"/>
    </location>
</feature>
<dbReference type="AlphaFoldDB" id="A0A9E6MPP9"/>
<keyword evidence="8" id="KW-0671">Queuosine biosynthesis</keyword>
<keyword evidence="7 8" id="KW-0456">Lyase</keyword>
<dbReference type="PANTHER" id="PTHR42836:SF1">
    <property type="entry name" value="7-CARBOXY-7-DEAZAGUANINE SYNTHASE"/>
    <property type="match status" value="1"/>
</dbReference>
<keyword evidence="1 8" id="KW-0004">4Fe-4S</keyword>
<keyword evidence="4 8" id="KW-0460">Magnesium</keyword>
<dbReference type="GO" id="GO:0000287">
    <property type="term" value="F:magnesium ion binding"/>
    <property type="evidence" value="ECO:0007669"/>
    <property type="project" value="UniProtKB-UniRule"/>
</dbReference>
<feature type="binding site" evidence="8">
    <location>
        <position position="128"/>
    </location>
    <ligand>
        <name>S-adenosyl-L-methionine</name>
        <dbReference type="ChEBI" id="CHEBI:59789"/>
    </ligand>
</feature>
<comment type="catalytic activity">
    <reaction evidence="8">
        <text>6-carboxy-5,6,7,8-tetrahydropterin + H(+) = 7-carboxy-7-carbaguanine + NH4(+)</text>
        <dbReference type="Rhea" id="RHEA:27974"/>
        <dbReference type="ChEBI" id="CHEBI:15378"/>
        <dbReference type="ChEBI" id="CHEBI:28938"/>
        <dbReference type="ChEBI" id="CHEBI:61032"/>
        <dbReference type="ChEBI" id="CHEBI:61036"/>
        <dbReference type="EC" id="4.3.99.3"/>
    </reaction>
</comment>
<feature type="binding site" evidence="8">
    <location>
        <position position="84"/>
    </location>
    <ligand>
        <name>[4Fe-4S] cluster</name>
        <dbReference type="ChEBI" id="CHEBI:49883"/>
        <note>4Fe-4S-S-AdoMet</note>
    </ligand>
</feature>
<sequence>MKRRTTARCTAVAEAEAAAAPASAAAGCAGTAVEATEGSVAVAPASEAADAADCKLAVAERFVSLNGEGPRAGKRAAFIRFRGCNLACSYCDTRWACDPACPVAWESVDDLASFVAAEEAELVTLTGGEPMLQPALVPLVKRLAALPQVRFVEIETNGAVDVGPIVRLRADLLRRAAPGRPNGARVGLTMDWKLPSSGMERHMLRDNVALLASDDTVKFVIGDEADLRRAAEVVCAFDLTSRCNVYFSPVFGAIDPADIARFVVDGRLNGVTLQVQLHKILWPGQEKGV</sequence>
<evidence type="ECO:0000256" key="4">
    <source>
        <dbReference type="ARBA" id="ARBA00022842"/>
    </source>
</evidence>
<evidence type="ECO:0000256" key="7">
    <source>
        <dbReference type="ARBA" id="ARBA00023239"/>
    </source>
</evidence>
<gene>
    <name evidence="8" type="primary">queE</name>
    <name evidence="11" type="ORF">J7S26_05305</name>
</gene>
<dbReference type="RefSeq" id="WP_261428395.1">
    <property type="nucleotide sequence ID" value="NZ_CP072829.1"/>
</dbReference>
<feature type="binding site" evidence="8">
    <location>
        <position position="93"/>
    </location>
    <ligand>
        <name>Mg(2+)</name>
        <dbReference type="ChEBI" id="CHEBI:18420"/>
    </ligand>
</feature>
<dbReference type="InterPro" id="IPR058240">
    <property type="entry name" value="rSAM_sf"/>
</dbReference>
<feature type="binding site" evidence="8">
    <location>
        <position position="88"/>
    </location>
    <ligand>
        <name>[4Fe-4S] cluster</name>
        <dbReference type="ChEBI" id="CHEBI:49883"/>
        <note>4Fe-4S-S-AdoMet</note>
    </ligand>
</feature>
<evidence type="ECO:0000256" key="2">
    <source>
        <dbReference type="ARBA" id="ARBA00022691"/>
    </source>
</evidence>
<feature type="binding site" evidence="8">
    <location>
        <position position="80"/>
    </location>
    <ligand>
        <name>substrate</name>
    </ligand>
</feature>
<dbReference type="Gene3D" id="3.20.20.70">
    <property type="entry name" value="Aldolase class I"/>
    <property type="match status" value="1"/>
</dbReference>
<organism evidence="11 12">
    <name type="scientific">Xiamenia xianingshaonis</name>
    <dbReference type="NCBI Taxonomy" id="2682776"/>
    <lineage>
        <taxon>Bacteria</taxon>
        <taxon>Bacillati</taxon>
        <taxon>Actinomycetota</taxon>
        <taxon>Coriobacteriia</taxon>
        <taxon>Eggerthellales</taxon>
        <taxon>Eggerthellaceae</taxon>
        <taxon>Xiamenia</taxon>
    </lineage>
</organism>
<keyword evidence="2 8" id="KW-0949">S-adenosyl-L-methionine</keyword>
<protein>
    <recommendedName>
        <fullName evidence="8">7-carboxy-7-deazaguanine synthase</fullName>
        <shortName evidence="8">CDG synthase</shortName>
        <ecNumber evidence="8">4.3.99.3</ecNumber>
    </recommendedName>
    <alternativeName>
        <fullName evidence="8">Queuosine biosynthesis protein QueE</fullName>
    </alternativeName>
</protein>
<evidence type="ECO:0000256" key="1">
    <source>
        <dbReference type="ARBA" id="ARBA00022485"/>
    </source>
</evidence>
<dbReference type="HAMAP" id="MF_00917">
    <property type="entry name" value="QueE"/>
    <property type="match status" value="1"/>
</dbReference>
<dbReference type="EC" id="4.3.99.3" evidence="8"/>
<evidence type="ECO:0000256" key="3">
    <source>
        <dbReference type="ARBA" id="ARBA00022723"/>
    </source>
</evidence>
<feature type="binding site" evidence="8">
    <location>
        <begin position="65"/>
        <end position="67"/>
    </location>
    <ligand>
        <name>substrate</name>
    </ligand>
</feature>
<dbReference type="InterPro" id="IPR007197">
    <property type="entry name" value="rSAM"/>
</dbReference>
<comment type="cofactor">
    <cofactor evidence="8">
        <name>S-adenosyl-L-methionine</name>
        <dbReference type="ChEBI" id="CHEBI:59789"/>
    </cofactor>
    <text evidence="8">Binds 1 S-adenosyl-L-methionine per subunit.</text>
</comment>
<feature type="signal peptide" evidence="9">
    <location>
        <begin position="1"/>
        <end position="24"/>
    </location>
</feature>
<evidence type="ECO:0000256" key="9">
    <source>
        <dbReference type="SAM" id="SignalP"/>
    </source>
</evidence>
<comment type="function">
    <text evidence="8">Catalyzes the complex heterocyclic radical-mediated conversion of 6-carboxy-5,6,7,8-tetrahydropterin (CPH4) to 7-carboxy-7-deazaguanine (CDG), a step common to the biosynthetic pathways of all 7-deazapurine-containing compounds.</text>
</comment>
<evidence type="ECO:0000313" key="11">
    <source>
        <dbReference type="EMBL" id="QTU83803.1"/>
    </source>
</evidence>